<dbReference type="GO" id="GO:0043123">
    <property type="term" value="P:positive regulation of canonical NF-kappaB signal transduction"/>
    <property type="evidence" value="ECO:0000318"/>
    <property type="project" value="GO_Central"/>
</dbReference>
<evidence type="ECO:0000256" key="2">
    <source>
        <dbReference type="ARBA" id="ARBA00008670"/>
    </source>
</evidence>
<evidence type="ECO:0000256" key="1">
    <source>
        <dbReference type="ARBA" id="ARBA00004370"/>
    </source>
</evidence>
<evidence type="ECO:0000256" key="6">
    <source>
        <dbReference type="SAM" id="Phobius"/>
    </source>
</evidence>
<reference evidence="9" key="1">
    <citation type="submission" date="2015-02" db="EMBL/GenBank/DDBJ databases">
        <title>Genome sequencing for Strongylocentrotus purpuratus.</title>
        <authorList>
            <person name="Murali S."/>
            <person name="Liu Y."/>
            <person name="Vee V."/>
            <person name="English A."/>
            <person name="Wang M."/>
            <person name="Skinner E."/>
            <person name="Han Y."/>
            <person name="Muzny D.M."/>
            <person name="Worley K.C."/>
            <person name="Gibbs R.A."/>
        </authorList>
    </citation>
    <scope>NUCLEOTIDE SEQUENCE</scope>
</reference>
<dbReference type="GO" id="GO:0005125">
    <property type="term" value="F:cytokine activity"/>
    <property type="evidence" value="ECO:0000318"/>
    <property type="project" value="GO_Central"/>
</dbReference>
<name>A0A7M7SWY5_STRPU</name>
<dbReference type="InterPro" id="IPR006052">
    <property type="entry name" value="TNF_dom"/>
</dbReference>
<keyword evidence="6" id="KW-0812">Transmembrane</keyword>
<keyword evidence="4 6" id="KW-0472">Membrane</keyword>
<feature type="region of interest" description="Disordered" evidence="5">
    <location>
        <begin position="94"/>
        <end position="161"/>
    </location>
</feature>
<evidence type="ECO:0000313" key="9">
    <source>
        <dbReference type="Proteomes" id="UP000007110"/>
    </source>
</evidence>
<dbReference type="GO" id="GO:0005615">
    <property type="term" value="C:extracellular space"/>
    <property type="evidence" value="ECO:0000318"/>
    <property type="project" value="GO_Central"/>
</dbReference>
<dbReference type="Gene3D" id="2.60.120.40">
    <property type="match status" value="1"/>
</dbReference>
<dbReference type="KEGG" id="spu:576628"/>
<dbReference type="GeneID" id="576628"/>
<dbReference type="AlphaFoldDB" id="A0A7M7SWY5"/>
<dbReference type="OrthoDB" id="5984440at2759"/>
<accession>A0A7M7SWY5</accession>
<dbReference type="RefSeq" id="XP_030837396.1">
    <property type="nucleotide sequence ID" value="XM_030981536.1"/>
</dbReference>
<proteinExistence type="inferred from homology"/>
<evidence type="ECO:0000313" key="8">
    <source>
        <dbReference type="EnsemblMetazoa" id="XP_030837396"/>
    </source>
</evidence>
<keyword evidence="3" id="KW-0202">Cytokine</keyword>
<dbReference type="OMA" id="SAWFVWT"/>
<evidence type="ECO:0000256" key="4">
    <source>
        <dbReference type="ARBA" id="ARBA00023136"/>
    </source>
</evidence>
<comment type="similarity">
    <text evidence="2">Belongs to the tumor necrosis factor family.</text>
</comment>
<dbReference type="PANTHER" id="PTHR11471:SF13">
    <property type="entry name" value="TNF FAMILY PROFILE DOMAIN-CONTAINING PROTEIN"/>
    <property type="match status" value="1"/>
</dbReference>
<organism evidence="8 9">
    <name type="scientific">Strongylocentrotus purpuratus</name>
    <name type="common">Purple sea urchin</name>
    <dbReference type="NCBI Taxonomy" id="7668"/>
    <lineage>
        <taxon>Eukaryota</taxon>
        <taxon>Metazoa</taxon>
        <taxon>Echinodermata</taxon>
        <taxon>Eleutherozoa</taxon>
        <taxon>Echinozoa</taxon>
        <taxon>Echinoidea</taxon>
        <taxon>Euechinoidea</taxon>
        <taxon>Echinacea</taxon>
        <taxon>Camarodonta</taxon>
        <taxon>Echinidea</taxon>
        <taxon>Strongylocentrotidae</taxon>
        <taxon>Strongylocentrotus</taxon>
    </lineage>
</organism>
<dbReference type="Proteomes" id="UP000007110">
    <property type="component" value="Unassembled WGS sequence"/>
</dbReference>
<evidence type="ECO:0000256" key="5">
    <source>
        <dbReference type="SAM" id="MobiDB-lite"/>
    </source>
</evidence>
<dbReference type="SUPFAM" id="SSF49842">
    <property type="entry name" value="TNF-like"/>
    <property type="match status" value="1"/>
</dbReference>
<dbReference type="GO" id="GO:0006955">
    <property type="term" value="P:immune response"/>
    <property type="evidence" value="ECO:0007669"/>
    <property type="project" value="InterPro"/>
</dbReference>
<dbReference type="GO" id="GO:0016020">
    <property type="term" value="C:membrane"/>
    <property type="evidence" value="ECO:0007669"/>
    <property type="project" value="UniProtKB-SubCell"/>
</dbReference>
<feature type="compositionally biased region" description="Basic and acidic residues" evidence="5">
    <location>
        <begin position="111"/>
        <end position="129"/>
    </location>
</feature>
<protein>
    <recommendedName>
        <fullName evidence="7">THD domain-containing protein</fullName>
    </recommendedName>
</protein>
<dbReference type="InParanoid" id="A0A7M7SWY5"/>
<keyword evidence="6" id="KW-1133">Transmembrane helix</keyword>
<keyword evidence="9" id="KW-1185">Reference proteome</keyword>
<evidence type="ECO:0000259" key="7">
    <source>
        <dbReference type="PROSITE" id="PS50049"/>
    </source>
</evidence>
<dbReference type="GO" id="GO:2001238">
    <property type="term" value="P:positive regulation of extrinsic apoptotic signaling pathway"/>
    <property type="evidence" value="ECO:0000318"/>
    <property type="project" value="GO_Central"/>
</dbReference>
<dbReference type="GO" id="GO:0007166">
    <property type="term" value="P:cell surface receptor signaling pathway"/>
    <property type="evidence" value="ECO:0000318"/>
    <property type="project" value="GO_Central"/>
</dbReference>
<comment type="subcellular location">
    <subcellularLocation>
        <location evidence="1">Membrane</location>
    </subcellularLocation>
</comment>
<dbReference type="PANTHER" id="PTHR11471">
    <property type="entry name" value="TUMOR NECROSIS FACTOR FAMILY MEMBER"/>
    <property type="match status" value="1"/>
</dbReference>
<sequence length="345" mass="39194">MDQNLLPPYAPTTVDLMSPPGKLPQRFPSLASKWTEPHQTGVSRDDRSKGSLCRTIVLCVLALAVCAGFVMLYLQMRDLERQVHQLRELTYEAQSYGSSDDEETQPGRSPHSREPEKNPFRFPGDGDRYPDDEDNDDDFTHFKGHARGRRSTNDQVPSRGRVMHTRMRQEGEPSAHVVPLISPNAQQNNNFYPTSAWFVWTDQVNRISHATIPLSNTGKFLLAPHSGYYFIYSQVTLESCNNDSDTDGRGHSLYVKTTCGRDTEQELTYTVTTPYNRNLGCTYDTGYIGGVYYLEQHDHVGVKPYVPPGSMRSRIFLKLSNSYFGMILISKFPQGTQRRCYPRSS</sequence>
<feature type="transmembrane region" description="Helical" evidence="6">
    <location>
        <begin position="55"/>
        <end position="74"/>
    </location>
</feature>
<feature type="domain" description="THD" evidence="7">
    <location>
        <begin position="173"/>
        <end position="329"/>
    </location>
</feature>
<dbReference type="GO" id="GO:0005164">
    <property type="term" value="F:tumor necrosis factor receptor binding"/>
    <property type="evidence" value="ECO:0007669"/>
    <property type="project" value="InterPro"/>
</dbReference>
<evidence type="ECO:0000256" key="3">
    <source>
        <dbReference type="ARBA" id="ARBA00022514"/>
    </source>
</evidence>
<dbReference type="PROSITE" id="PS50049">
    <property type="entry name" value="THD_2"/>
    <property type="match status" value="1"/>
</dbReference>
<feature type="region of interest" description="Disordered" evidence="5">
    <location>
        <begin position="1"/>
        <end position="21"/>
    </location>
</feature>
<dbReference type="InterPro" id="IPR008983">
    <property type="entry name" value="Tumour_necrosis_fac-like_dom"/>
</dbReference>
<reference evidence="8" key="2">
    <citation type="submission" date="2021-01" db="UniProtKB">
        <authorList>
            <consortium name="EnsemblMetazoa"/>
        </authorList>
    </citation>
    <scope>IDENTIFICATION</scope>
</reference>
<dbReference type="EnsemblMetazoa" id="XM_030981536">
    <property type="protein sequence ID" value="XP_030837396"/>
    <property type="gene ID" value="LOC576628"/>
</dbReference>
<dbReference type="Pfam" id="PF00229">
    <property type="entry name" value="TNF"/>
    <property type="match status" value="1"/>
</dbReference>